<name>A0A6V7UQQ8_MELEN</name>
<comment type="caution">
    <text evidence="2">The sequence shown here is derived from an EMBL/GenBank/DDBJ whole genome shotgun (WGS) entry which is preliminary data.</text>
</comment>
<dbReference type="AlphaFoldDB" id="A0A6V7UQQ8"/>
<accession>A0A6V7UQQ8</accession>
<sequence length="82" mass="9552">MSKSFNLLLILTFIQILPSISSGGGESLTKEYGYKDGDIFSKLVKKYSSESFEEYTKYLICLIRSYRTPQEYLNIIKQVYLF</sequence>
<organism evidence="2 3">
    <name type="scientific">Meloidogyne enterolobii</name>
    <name type="common">Root-knot nematode worm</name>
    <name type="synonym">Meloidogyne mayaguensis</name>
    <dbReference type="NCBI Taxonomy" id="390850"/>
    <lineage>
        <taxon>Eukaryota</taxon>
        <taxon>Metazoa</taxon>
        <taxon>Ecdysozoa</taxon>
        <taxon>Nematoda</taxon>
        <taxon>Chromadorea</taxon>
        <taxon>Rhabditida</taxon>
        <taxon>Tylenchina</taxon>
        <taxon>Tylenchomorpha</taxon>
        <taxon>Tylenchoidea</taxon>
        <taxon>Meloidogynidae</taxon>
        <taxon>Meloidogyninae</taxon>
        <taxon>Meloidogyne</taxon>
    </lineage>
</organism>
<feature type="signal peptide" evidence="1">
    <location>
        <begin position="1"/>
        <end position="22"/>
    </location>
</feature>
<reference evidence="2 3" key="1">
    <citation type="submission" date="2020-08" db="EMBL/GenBank/DDBJ databases">
        <authorList>
            <person name="Koutsovoulos G."/>
            <person name="Danchin GJ E."/>
        </authorList>
    </citation>
    <scope>NUCLEOTIDE SEQUENCE [LARGE SCALE GENOMIC DNA]</scope>
</reference>
<evidence type="ECO:0000256" key="1">
    <source>
        <dbReference type="SAM" id="SignalP"/>
    </source>
</evidence>
<gene>
    <name evidence="2" type="ORF">MENT_LOCUS16048</name>
</gene>
<keyword evidence="1" id="KW-0732">Signal</keyword>
<proteinExistence type="predicted"/>
<protein>
    <submittedName>
        <fullName evidence="2">Uncharacterized protein</fullName>
    </submittedName>
</protein>
<dbReference type="Proteomes" id="UP000580250">
    <property type="component" value="Unassembled WGS sequence"/>
</dbReference>
<feature type="chain" id="PRO_5027980392" evidence="1">
    <location>
        <begin position="23"/>
        <end position="82"/>
    </location>
</feature>
<dbReference type="EMBL" id="CAJEWN010000098">
    <property type="protein sequence ID" value="CAD2163524.1"/>
    <property type="molecule type" value="Genomic_DNA"/>
</dbReference>
<evidence type="ECO:0000313" key="3">
    <source>
        <dbReference type="Proteomes" id="UP000580250"/>
    </source>
</evidence>
<evidence type="ECO:0000313" key="2">
    <source>
        <dbReference type="EMBL" id="CAD2163524.1"/>
    </source>
</evidence>